<gene>
    <name evidence="1" type="ORF">RO3G_07022</name>
</gene>
<accession>I1C1I7</accession>
<reference evidence="1 2" key="1">
    <citation type="journal article" date="2009" name="PLoS Genet.">
        <title>Genomic analysis of the basal lineage fungus Rhizopus oryzae reveals a whole-genome duplication.</title>
        <authorList>
            <person name="Ma L.-J."/>
            <person name="Ibrahim A.S."/>
            <person name="Skory C."/>
            <person name="Grabherr M.G."/>
            <person name="Burger G."/>
            <person name="Butler M."/>
            <person name="Elias M."/>
            <person name="Idnurm A."/>
            <person name="Lang B.F."/>
            <person name="Sone T."/>
            <person name="Abe A."/>
            <person name="Calvo S.E."/>
            <person name="Corrochano L.M."/>
            <person name="Engels R."/>
            <person name="Fu J."/>
            <person name="Hansberg W."/>
            <person name="Kim J.-M."/>
            <person name="Kodira C.D."/>
            <person name="Koehrsen M.J."/>
            <person name="Liu B."/>
            <person name="Miranda-Saavedra D."/>
            <person name="O'Leary S."/>
            <person name="Ortiz-Castellanos L."/>
            <person name="Poulter R."/>
            <person name="Rodriguez-Romero J."/>
            <person name="Ruiz-Herrera J."/>
            <person name="Shen Y.-Q."/>
            <person name="Zeng Q."/>
            <person name="Galagan J."/>
            <person name="Birren B.W."/>
            <person name="Cuomo C.A."/>
            <person name="Wickes B.L."/>
        </authorList>
    </citation>
    <scope>NUCLEOTIDE SEQUENCE [LARGE SCALE GENOMIC DNA]</scope>
    <source>
        <strain evidence="2">RA 99-880 / ATCC MYA-4621 / FGSC 9543 / NRRL 43880</strain>
    </source>
</reference>
<dbReference type="InParanoid" id="I1C1I7"/>
<sequence>MSLTSLRPEPDLERKGKLKALMGAMIVGLRRSQEEMTRYRRVVQFGSSKGKTMDQIQFKTSADDDAC</sequence>
<dbReference type="EMBL" id="CH476736">
    <property type="protein sequence ID" value="EIE82317.1"/>
    <property type="molecule type" value="Genomic_DNA"/>
</dbReference>
<name>I1C1I7_RHIO9</name>
<organism evidence="1 2">
    <name type="scientific">Rhizopus delemar (strain RA 99-880 / ATCC MYA-4621 / FGSC 9543 / NRRL 43880)</name>
    <name type="common">Mucormycosis agent</name>
    <name type="synonym">Rhizopus arrhizus var. delemar</name>
    <dbReference type="NCBI Taxonomy" id="246409"/>
    <lineage>
        <taxon>Eukaryota</taxon>
        <taxon>Fungi</taxon>
        <taxon>Fungi incertae sedis</taxon>
        <taxon>Mucoromycota</taxon>
        <taxon>Mucoromycotina</taxon>
        <taxon>Mucoromycetes</taxon>
        <taxon>Mucorales</taxon>
        <taxon>Mucorineae</taxon>
        <taxon>Rhizopodaceae</taxon>
        <taxon>Rhizopus</taxon>
    </lineage>
</organism>
<keyword evidence="2" id="KW-1185">Reference proteome</keyword>
<protein>
    <submittedName>
        <fullName evidence="1">Uncharacterized protein</fullName>
    </submittedName>
</protein>
<dbReference type="RefSeq" id="XP_067517713.1">
    <property type="nucleotide sequence ID" value="XM_067661612.1"/>
</dbReference>
<evidence type="ECO:0000313" key="1">
    <source>
        <dbReference type="EMBL" id="EIE82317.1"/>
    </source>
</evidence>
<dbReference type="Proteomes" id="UP000009138">
    <property type="component" value="Unassembled WGS sequence"/>
</dbReference>
<dbReference type="AlphaFoldDB" id="I1C1I7"/>
<dbReference type="GeneID" id="93613993"/>
<proteinExistence type="predicted"/>
<dbReference type="VEuPathDB" id="FungiDB:RO3G_07022"/>
<evidence type="ECO:0000313" key="2">
    <source>
        <dbReference type="Proteomes" id="UP000009138"/>
    </source>
</evidence>